<accession>A0A512M7D1</accession>
<dbReference type="EMBL" id="BKAG01000011">
    <property type="protein sequence ID" value="GEP42623.1"/>
    <property type="molecule type" value="Genomic_DNA"/>
</dbReference>
<protein>
    <submittedName>
        <fullName evidence="2">Uncharacterized protein</fullName>
    </submittedName>
</protein>
<evidence type="ECO:0000313" key="2">
    <source>
        <dbReference type="EMBL" id="GEP42623.1"/>
    </source>
</evidence>
<feature type="transmembrane region" description="Helical" evidence="1">
    <location>
        <begin position="145"/>
        <end position="161"/>
    </location>
</feature>
<name>A0A512M7D1_9BACT</name>
<dbReference type="OrthoDB" id="204369at2"/>
<sequence>MAYQVKESLTAKPRTYALEDIHSDYKQKLLAGTALVCEERQDFWYSVAELVGDAPTARFSFVCPKCKGMVPARQIDVGLETKCPRCQTLAQVPDVRARQNAVMDRHLLKEATQTLLAGAAVFVVGAGTTVASYMDAIDRGGTSFYIFWGLAVAGAGMMITGQGRRRLYFKKYPKGGKH</sequence>
<evidence type="ECO:0000256" key="1">
    <source>
        <dbReference type="SAM" id="Phobius"/>
    </source>
</evidence>
<dbReference type="AlphaFoldDB" id="A0A512M7D1"/>
<keyword evidence="1" id="KW-0472">Membrane</keyword>
<comment type="caution">
    <text evidence="2">The sequence shown here is derived from an EMBL/GenBank/DDBJ whole genome shotgun (WGS) entry which is preliminary data.</text>
</comment>
<organism evidence="2 3">
    <name type="scientific">Brevifollis gellanilyticus</name>
    <dbReference type="NCBI Taxonomy" id="748831"/>
    <lineage>
        <taxon>Bacteria</taxon>
        <taxon>Pseudomonadati</taxon>
        <taxon>Verrucomicrobiota</taxon>
        <taxon>Verrucomicrobiia</taxon>
        <taxon>Verrucomicrobiales</taxon>
        <taxon>Verrucomicrobiaceae</taxon>
    </lineage>
</organism>
<keyword evidence="1" id="KW-1133">Transmembrane helix</keyword>
<gene>
    <name evidence="2" type="ORF">BGE01nite_19140</name>
</gene>
<feature type="transmembrane region" description="Helical" evidence="1">
    <location>
        <begin position="115"/>
        <end position="133"/>
    </location>
</feature>
<dbReference type="RefSeq" id="WP_146850221.1">
    <property type="nucleotide sequence ID" value="NZ_BKAG01000011.1"/>
</dbReference>
<keyword evidence="3" id="KW-1185">Reference proteome</keyword>
<reference evidence="2 3" key="1">
    <citation type="submission" date="2019-07" db="EMBL/GenBank/DDBJ databases">
        <title>Whole genome shotgun sequence of Brevifollis gellanilyticus NBRC 108608.</title>
        <authorList>
            <person name="Hosoyama A."/>
            <person name="Uohara A."/>
            <person name="Ohji S."/>
            <person name="Ichikawa N."/>
        </authorList>
    </citation>
    <scope>NUCLEOTIDE SEQUENCE [LARGE SCALE GENOMIC DNA]</scope>
    <source>
        <strain evidence="2 3">NBRC 108608</strain>
    </source>
</reference>
<keyword evidence="1" id="KW-0812">Transmembrane</keyword>
<proteinExistence type="predicted"/>
<evidence type="ECO:0000313" key="3">
    <source>
        <dbReference type="Proteomes" id="UP000321577"/>
    </source>
</evidence>
<dbReference type="Proteomes" id="UP000321577">
    <property type="component" value="Unassembled WGS sequence"/>
</dbReference>